<feature type="coiled-coil region" evidence="1">
    <location>
        <begin position="23"/>
        <end position="50"/>
    </location>
</feature>
<feature type="domain" description="HNH nuclease" evidence="2">
    <location>
        <begin position="60"/>
        <end position="111"/>
    </location>
</feature>
<dbReference type="OrthoDB" id="3261064at2"/>
<dbReference type="GO" id="GO:0003676">
    <property type="term" value="F:nucleic acid binding"/>
    <property type="evidence" value="ECO:0007669"/>
    <property type="project" value="InterPro"/>
</dbReference>
<keyword evidence="1" id="KW-0175">Coiled coil</keyword>
<evidence type="ECO:0000313" key="4">
    <source>
        <dbReference type="Proteomes" id="UP000324678"/>
    </source>
</evidence>
<dbReference type="GO" id="GO:0004519">
    <property type="term" value="F:endonuclease activity"/>
    <property type="evidence" value="ECO:0007669"/>
    <property type="project" value="UniProtKB-KW"/>
</dbReference>
<keyword evidence="3" id="KW-0255">Endonuclease</keyword>
<dbReference type="AlphaFoldDB" id="A0A5C1YK16"/>
<evidence type="ECO:0000259" key="2">
    <source>
        <dbReference type="SMART" id="SM00507"/>
    </source>
</evidence>
<gene>
    <name evidence="3" type="ORF">FLP10_15060</name>
</gene>
<dbReference type="KEGG" id="ail:FLP10_15060"/>
<keyword evidence="3" id="KW-0540">Nuclease</keyword>
<name>A0A5C1YK16_9MICO</name>
<dbReference type="SMART" id="SM00507">
    <property type="entry name" value="HNHc"/>
    <property type="match status" value="1"/>
</dbReference>
<dbReference type="Proteomes" id="UP000324678">
    <property type="component" value="Chromosome"/>
</dbReference>
<dbReference type="GO" id="GO:0008270">
    <property type="term" value="F:zinc ion binding"/>
    <property type="evidence" value="ECO:0007669"/>
    <property type="project" value="InterPro"/>
</dbReference>
<dbReference type="EMBL" id="CP043505">
    <property type="protein sequence ID" value="QEO15600.1"/>
    <property type="molecule type" value="Genomic_DNA"/>
</dbReference>
<dbReference type="InterPro" id="IPR002711">
    <property type="entry name" value="HNH"/>
</dbReference>
<evidence type="ECO:0000313" key="3">
    <source>
        <dbReference type="EMBL" id="QEO15600.1"/>
    </source>
</evidence>
<sequence>MQITAEAIPRAELGMPRAAAVRVEAALAEVAELEATIRAAQARQFELIAEASEAFHLDDAVLAGLTTEDQCRFPHCSRPATRTDFDHTEGWADGGRTDAANLACLCRAHHRMKHHGGWRVRQLGRGRLEWTSPTGRVQVTEPEYAFMQGVGGAQGP</sequence>
<keyword evidence="3" id="KW-0378">Hydrolase</keyword>
<dbReference type="CDD" id="cd00085">
    <property type="entry name" value="HNHc"/>
    <property type="match status" value="1"/>
</dbReference>
<organism evidence="3 4">
    <name type="scientific">Agromyces intestinalis</name>
    <dbReference type="NCBI Taxonomy" id="2592652"/>
    <lineage>
        <taxon>Bacteria</taxon>
        <taxon>Bacillati</taxon>
        <taxon>Actinomycetota</taxon>
        <taxon>Actinomycetes</taxon>
        <taxon>Micrococcales</taxon>
        <taxon>Microbacteriaceae</taxon>
        <taxon>Agromyces</taxon>
    </lineage>
</organism>
<reference evidence="3 4" key="1">
    <citation type="submission" date="2019-09" db="EMBL/GenBank/DDBJ databases">
        <title>Genome sequencing of strain KACC 19306.</title>
        <authorList>
            <person name="Heo J."/>
            <person name="Kim S.-J."/>
            <person name="Kim J.-S."/>
            <person name="Hong S.-B."/>
            <person name="Kwon S.-W."/>
        </authorList>
    </citation>
    <scope>NUCLEOTIDE SEQUENCE [LARGE SCALE GENOMIC DNA]</scope>
    <source>
        <strain evidence="3 4">KACC 19306</strain>
    </source>
</reference>
<dbReference type="Gene3D" id="1.10.30.50">
    <property type="match status" value="1"/>
</dbReference>
<dbReference type="InterPro" id="IPR003615">
    <property type="entry name" value="HNH_nuc"/>
</dbReference>
<protein>
    <submittedName>
        <fullName evidence="3">HNH endonuclease</fullName>
    </submittedName>
</protein>
<keyword evidence="4" id="KW-1185">Reference proteome</keyword>
<dbReference type="Pfam" id="PF01844">
    <property type="entry name" value="HNH"/>
    <property type="match status" value="1"/>
</dbReference>
<proteinExistence type="predicted"/>
<accession>A0A5C1YK16</accession>
<evidence type="ECO:0000256" key="1">
    <source>
        <dbReference type="SAM" id="Coils"/>
    </source>
</evidence>